<evidence type="ECO:0000256" key="5">
    <source>
        <dbReference type="ARBA" id="ARBA00022840"/>
    </source>
</evidence>
<dbReference type="Pfam" id="PF06564">
    <property type="entry name" value="CBP_BcsQ"/>
    <property type="match status" value="1"/>
</dbReference>
<evidence type="ECO:0000256" key="6">
    <source>
        <dbReference type="ARBA" id="ARBA00022989"/>
    </source>
</evidence>
<dbReference type="RefSeq" id="WP_209856923.1">
    <property type="nucleotide sequence ID" value="NZ_JAGGJV010000013.1"/>
</dbReference>
<evidence type="ECO:0000313" key="11">
    <source>
        <dbReference type="Proteomes" id="UP000823786"/>
    </source>
</evidence>
<dbReference type="SUPFAM" id="SSF52540">
    <property type="entry name" value="P-loop containing nucleoside triphosphate hydrolases"/>
    <property type="match status" value="1"/>
</dbReference>
<feature type="domain" description="Polysaccharide chain length determinant N-terminal" evidence="9">
    <location>
        <begin position="25"/>
        <end position="109"/>
    </location>
</feature>
<dbReference type="EMBL" id="JAGGJV010000013">
    <property type="protein sequence ID" value="MBP1862027.1"/>
    <property type="molecule type" value="Genomic_DNA"/>
</dbReference>
<keyword evidence="5" id="KW-0067">ATP-binding</keyword>
<reference evidence="10 11" key="1">
    <citation type="submission" date="2021-03" db="EMBL/GenBank/DDBJ databases">
        <title>Genomic Encyclopedia of Type Strains, Phase IV (KMG-IV): sequencing the most valuable type-strain genomes for metagenomic binning, comparative biology and taxonomic classification.</title>
        <authorList>
            <person name="Goeker M."/>
        </authorList>
    </citation>
    <scope>NUCLEOTIDE SEQUENCE [LARGE SCALE GENOMIC DNA]</scope>
    <source>
        <strain evidence="10 11">DSM 26427</strain>
    </source>
</reference>
<evidence type="ECO:0000259" key="9">
    <source>
        <dbReference type="Pfam" id="PF02706"/>
    </source>
</evidence>
<gene>
    <name evidence="10" type="ORF">J2Z75_005558</name>
</gene>
<keyword evidence="11" id="KW-1185">Reference proteome</keyword>
<evidence type="ECO:0000256" key="2">
    <source>
        <dbReference type="ARBA" id="ARBA00022475"/>
    </source>
</evidence>
<dbReference type="PANTHER" id="PTHR32309">
    <property type="entry name" value="TYROSINE-PROTEIN KINASE"/>
    <property type="match status" value="1"/>
</dbReference>
<organism evidence="10 11">
    <name type="scientific">Rhizobium herbae</name>
    <dbReference type="NCBI Taxonomy" id="508661"/>
    <lineage>
        <taxon>Bacteria</taxon>
        <taxon>Pseudomonadati</taxon>
        <taxon>Pseudomonadota</taxon>
        <taxon>Alphaproteobacteria</taxon>
        <taxon>Hyphomicrobiales</taxon>
        <taxon>Rhizobiaceae</taxon>
        <taxon>Rhizobium/Agrobacterium group</taxon>
        <taxon>Rhizobium</taxon>
    </lineage>
</organism>
<keyword evidence="3 8" id="KW-0812">Transmembrane</keyword>
<evidence type="ECO:0000256" key="7">
    <source>
        <dbReference type="ARBA" id="ARBA00023136"/>
    </source>
</evidence>
<protein>
    <submittedName>
        <fullName evidence="10">Uncharacterized protein involved in exopolysaccharide biosynthesis/Mrp family chromosome partitioning ATPase</fullName>
    </submittedName>
</protein>
<evidence type="ECO:0000256" key="8">
    <source>
        <dbReference type="SAM" id="Phobius"/>
    </source>
</evidence>
<dbReference type="InterPro" id="IPR017746">
    <property type="entry name" value="Cellulose_synthase_operon_BcsQ"/>
</dbReference>
<evidence type="ECO:0000256" key="1">
    <source>
        <dbReference type="ARBA" id="ARBA00004651"/>
    </source>
</evidence>
<dbReference type="InterPro" id="IPR005702">
    <property type="entry name" value="Wzc-like_C"/>
</dbReference>
<feature type="transmembrane region" description="Helical" evidence="8">
    <location>
        <begin position="306"/>
        <end position="326"/>
    </location>
</feature>
<keyword evidence="2" id="KW-1003">Cell membrane</keyword>
<sequence length="579" mass="62818">MNSRMPPVALAYPPSPAALVRERPLDLRQLFGFLLSNSALVAVLTALFVLIALVYVTVTPPTFVSSAQLMLESQKATAADVQRMLAEEALVEGQMEIMKSGDVLQAVVKILDLKSDPEFKSAHLPVADLLRSLFSIGPGTEKAGLQTARSPEEQAENYTIATLRSRLWIRRVGQSTVIEISAASSDPRKTALIANAVAEQYIAQNVRMKSQSALQSSEWLAQRVAELREAVFAADRAVIQFQSSGDSGSQFKLTELKSVSETYRRLYETYLQSWSEAKQRISYPVSDAIFVSRATVPVAKSQPKTILLLAFALVLGLSFGVVVAIVRHFANRLITSADRITAEASVPCIGEVSQANRVKKGAATDLLRFDGPGRKPGTQEWFGRDLRDIKATLGGLRRNQKANLIGLVGAEAKAGATTLAYNLAVLASASGSKTLLIDACATNPTLSRVFGEEKATGLMELLNDPRAYADFIGRIEKRLTILPIGSFRDVTPGERIGSERIAFSFADLKERFDLVLVDLPSMPESADAKSIAPYLDGSIVVARYGKSSFDTLVEAVDALRDVGTEIFGVVLNAVPQRRK</sequence>
<feature type="transmembrane region" description="Helical" evidence="8">
    <location>
        <begin position="30"/>
        <end position="56"/>
    </location>
</feature>
<keyword evidence="4" id="KW-0547">Nucleotide-binding</keyword>
<name>A0ABS4EVT9_9HYPH</name>
<keyword evidence="6 8" id="KW-1133">Transmembrane helix</keyword>
<dbReference type="InterPro" id="IPR003856">
    <property type="entry name" value="LPS_length_determ_N"/>
</dbReference>
<dbReference type="InterPro" id="IPR050445">
    <property type="entry name" value="Bact_polysacc_biosynth/exp"/>
</dbReference>
<dbReference type="Proteomes" id="UP000823786">
    <property type="component" value="Unassembled WGS sequence"/>
</dbReference>
<comment type="subcellular location">
    <subcellularLocation>
        <location evidence="1">Cell membrane</location>
        <topology evidence="1">Multi-pass membrane protein</topology>
    </subcellularLocation>
</comment>
<evidence type="ECO:0000313" key="10">
    <source>
        <dbReference type="EMBL" id="MBP1862027.1"/>
    </source>
</evidence>
<dbReference type="CDD" id="cd05387">
    <property type="entry name" value="BY-kinase"/>
    <property type="match status" value="1"/>
</dbReference>
<keyword evidence="7 8" id="KW-0472">Membrane</keyword>
<comment type="caution">
    <text evidence="10">The sequence shown here is derived from an EMBL/GenBank/DDBJ whole genome shotgun (WGS) entry which is preliminary data.</text>
</comment>
<evidence type="ECO:0000256" key="4">
    <source>
        <dbReference type="ARBA" id="ARBA00022741"/>
    </source>
</evidence>
<accession>A0ABS4EVT9</accession>
<dbReference type="Pfam" id="PF02706">
    <property type="entry name" value="Wzz"/>
    <property type="match status" value="1"/>
</dbReference>
<evidence type="ECO:0000256" key="3">
    <source>
        <dbReference type="ARBA" id="ARBA00022692"/>
    </source>
</evidence>
<proteinExistence type="predicted"/>
<dbReference type="PANTHER" id="PTHR32309:SF13">
    <property type="entry name" value="FERRIC ENTEROBACTIN TRANSPORT PROTEIN FEPE"/>
    <property type="match status" value="1"/>
</dbReference>
<dbReference type="InterPro" id="IPR027417">
    <property type="entry name" value="P-loop_NTPase"/>
</dbReference>
<dbReference type="Gene3D" id="3.40.50.300">
    <property type="entry name" value="P-loop containing nucleotide triphosphate hydrolases"/>
    <property type="match status" value="1"/>
</dbReference>